<proteinExistence type="predicted"/>
<reference evidence="1" key="3">
    <citation type="submission" date="2025-09" db="UniProtKB">
        <authorList>
            <consortium name="Ensembl"/>
        </authorList>
    </citation>
    <scope>IDENTIFICATION</scope>
</reference>
<protein>
    <submittedName>
        <fullName evidence="1">Uncharacterized protein</fullName>
    </submittedName>
</protein>
<name>A0AC11E3V9_SHEEP</name>
<reference evidence="1" key="2">
    <citation type="submission" date="2025-08" db="UniProtKB">
        <authorList>
            <consortium name="Ensembl"/>
        </authorList>
    </citation>
    <scope>IDENTIFICATION</scope>
</reference>
<organism evidence="1">
    <name type="scientific">Ovis aries</name>
    <name type="common">Sheep</name>
    <dbReference type="NCBI Taxonomy" id="9940"/>
    <lineage>
        <taxon>Eukaryota</taxon>
        <taxon>Metazoa</taxon>
        <taxon>Chordata</taxon>
        <taxon>Craniata</taxon>
        <taxon>Vertebrata</taxon>
        <taxon>Euteleostomi</taxon>
        <taxon>Mammalia</taxon>
        <taxon>Eutheria</taxon>
        <taxon>Laurasiatheria</taxon>
        <taxon>Artiodactyla</taxon>
        <taxon>Ruminantia</taxon>
        <taxon>Pecora</taxon>
        <taxon>Bovidae</taxon>
        <taxon>Caprinae</taxon>
        <taxon>Ovis</taxon>
    </lineage>
</organism>
<accession>A0AC11E3V9</accession>
<sequence>MARTLTILTSPTPFSTAKSMIWLFLSLLLVSRLGPGNSVSEDSSPPLVVNGVLGESVTLPSNFSEKENIMSITWLHKGNSVIFISPKEAKIQVTDPKRKDQLNVTKSYSLQINNLTMADVGHYRAQITTSNSYLNTDYNLQIFRRLSNLQVAHHTKRSENNTCEIQLTCSVENPNDNVSFRWQVAGIPYHSETNLSISWDPKSLSEETYTCIAENPVSFLSSSVSDKSVCEGVINGKNEYLDIRWIIIVVVLTCIFFIALIFIFVQRRKVAGFFQFSTQQTQCPGNTVYAQVTHSNKETKSSNPVKNYDSTTIYSEVNHPQERKPIYSKTTAHHNVVFRSTNHGSPRRKEKKSKLEKKQNHHRLQMT</sequence>
<reference evidence="1" key="1">
    <citation type="submission" date="2020-11" db="EMBL/GenBank/DDBJ databases">
        <authorList>
            <person name="Davenport K.M."/>
            <person name="Bickhart D.M."/>
            <person name="Smith T.P.L."/>
            <person name="Murdoch B.M."/>
            <person name="Rosen B.D."/>
        </authorList>
    </citation>
    <scope>NUCLEOTIDE SEQUENCE [LARGE SCALE GENOMIC DNA]</scope>
    <source>
        <strain evidence="1">OAR_USU_Benz2616</strain>
    </source>
</reference>
<dbReference type="Ensembl" id="ENSOART00020049751.1">
    <property type="protein sequence ID" value="ENSOARP00020050844.1"/>
    <property type="gene ID" value="ENSOARG00020016265.2"/>
</dbReference>
<gene>
    <name evidence="1" type="primary">SLAMF6</name>
</gene>
<evidence type="ECO:0000313" key="1">
    <source>
        <dbReference type="Ensembl" id="ENSOARP00020050844.1"/>
    </source>
</evidence>